<feature type="region of interest" description="Disordered" evidence="1">
    <location>
        <begin position="38"/>
        <end position="61"/>
    </location>
</feature>
<evidence type="ECO:0008006" key="4">
    <source>
        <dbReference type="Google" id="ProtNLM"/>
    </source>
</evidence>
<comment type="caution">
    <text evidence="2">The sequence shown here is derived from an EMBL/GenBank/DDBJ whole genome shotgun (WGS) entry which is preliminary data.</text>
</comment>
<reference evidence="2" key="2">
    <citation type="journal article" date="2021" name="PeerJ">
        <title>Extensive microbial diversity within the chicken gut microbiome revealed by metagenomics and culture.</title>
        <authorList>
            <person name="Gilroy R."/>
            <person name="Ravi A."/>
            <person name="Getino M."/>
            <person name="Pursley I."/>
            <person name="Horton D.L."/>
            <person name="Alikhan N.F."/>
            <person name="Baker D."/>
            <person name="Gharbi K."/>
            <person name="Hall N."/>
            <person name="Watson M."/>
            <person name="Adriaenssens E.M."/>
            <person name="Foster-Nyarko E."/>
            <person name="Jarju S."/>
            <person name="Secka A."/>
            <person name="Antonio M."/>
            <person name="Oren A."/>
            <person name="Chaudhuri R.R."/>
            <person name="La Ragione R."/>
            <person name="Hildebrand F."/>
            <person name="Pallen M.J."/>
        </authorList>
    </citation>
    <scope>NUCLEOTIDE SEQUENCE</scope>
    <source>
        <strain evidence="2">11167</strain>
    </source>
</reference>
<gene>
    <name evidence="2" type="ORF">IAC42_09080</name>
</gene>
<reference evidence="2" key="1">
    <citation type="submission" date="2020-10" db="EMBL/GenBank/DDBJ databases">
        <authorList>
            <person name="Gilroy R."/>
        </authorList>
    </citation>
    <scope>NUCLEOTIDE SEQUENCE</scope>
    <source>
        <strain evidence="2">11167</strain>
    </source>
</reference>
<feature type="compositionally biased region" description="Basic and acidic residues" evidence="1">
    <location>
        <begin position="38"/>
        <end position="51"/>
    </location>
</feature>
<organism evidence="2 3">
    <name type="scientific">Candidatus Aphodenecus pullistercoris</name>
    <dbReference type="NCBI Taxonomy" id="2840669"/>
    <lineage>
        <taxon>Bacteria</taxon>
        <taxon>Pseudomonadati</taxon>
        <taxon>Spirochaetota</taxon>
        <taxon>Spirochaetia</taxon>
        <taxon>Spirochaetales</taxon>
        <taxon>Candidatus Aphodenecus</taxon>
    </lineage>
</organism>
<dbReference type="Gene3D" id="1.20.5.2950">
    <property type="match status" value="1"/>
</dbReference>
<name>A0A9D9EF64_9SPIR</name>
<proteinExistence type="predicted"/>
<sequence>MIDRILSVEDEAEKIKAKAEEEARSIVLDAQSEASRRIKEAADAERRRADETVSQASGMLDAQLRELEEKTRQLTAKPAEVDMDKAQEAARRIVRLVCSVPFASKE</sequence>
<dbReference type="AlphaFoldDB" id="A0A9D9EF64"/>
<evidence type="ECO:0000313" key="2">
    <source>
        <dbReference type="EMBL" id="MBO8443889.1"/>
    </source>
</evidence>
<dbReference type="EMBL" id="JADIMU010000063">
    <property type="protein sequence ID" value="MBO8443889.1"/>
    <property type="molecule type" value="Genomic_DNA"/>
</dbReference>
<evidence type="ECO:0000256" key="1">
    <source>
        <dbReference type="SAM" id="MobiDB-lite"/>
    </source>
</evidence>
<dbReference type="Proteomes" id="UP000823633">
    <property type="component" value="Unassembled WGS sequence"/>
</dbReference>
<protein>
    <recommendedName>
        <fullName evidence="4">V-type ATP synthase subunit H</fullName>
    </recommendedName>
</protein>
<evidence type="ECO:0000313" key="3">
    <source>
        <dbReference type="Proteomes" id="UP000823633"/>
    </source>
</evidence>
<accession>A0A9D9EF64</accession>